<reference evidence="1" key="1">
    <citation type="submission" date="2018-05" db="EMBL/GenBank/DDBJ databases">
        <authorList>
            <person name="Lanie J.A."/>
            <person name="Ng W.-L."/>
            <person name="Kazmierczak K.M."/>
            <person name="Andrzejewski T.M."/>
            <person name="Davidsen T.M."/>
            <person name="Wayne K.J."/>
            <person name="Tettelin H."/>
            <person name="Glass J.I."/>
            <person name="Rusch D."/>
            <person name="Podicherti R."/>
            <person name="Tsui H.-C.T."/>
            <person name="Winkler M.E."/>
        </authorList>
    </citation>
    <scope>NUCLEOTIDE SEQUENCE</scope>
</reference>
<accession>A0A383BHB0</accession>
<protein>
    <submittedName>
        <fullName evidence="1">Uncharacterized protein</fullName>
    </submittedName>
</protein>
<gene>
    <name evidence="1" type="ORF">METZ01_LOCUS471692</name>
</gene>
<feature type="non-terminal residue" evidence="1">
    <location>
        <position position="1"/>
    </location>
</feature>
<sequence>TSWDKVFASITARYFHDDLDGGIRETKWGALMAVQGYEQHVQQVRGGTKQGRHLDRLLFGSMPLTEKAIRHLVSSE</sequence>
<proteinExistence type="predicted"/>
<dbReference type="EMBL" id="UINC01200104">
    <property type="protein sequence ID" value="SVE18838.1"/>
    <property type="molecule type" value="Genomic_DNA"/>
</dbReference>
<evidence type="ECO:0000313" key="1">
    <source>
        <dbReference type="EMBL" id="SVE18838.1"/>
    </source>
</evidence>
<dbReference type="AlphaFoldDB" id="A0A383BHB0"/>
<name>A0A383BHB0_9ZZZZ</name>
<organism evidence="1">
    <name type="scientific">marine metagenome</name>
    <dbReference type="NCBI Taxonomy" id="408172"/>
    <lineage>
        <taxon>unclassified sequences</taxon>
        <taxon>metagenomes</taxon>
        <taxon>ecological metagenomes</taxon>
    </lineage>
</organism>